<accession>A0A378NS81</accession>
<dbReference type="InterPro" id="IPR056111">
    <property type="entry name" value="DUF7694"/>
</dbReference>
<protein>
    <recommendedName>
        <fullName evidence="1">DUF7694 domain-containing protein</fullName>
    </recommendedName>
</protein>
<dbReference type="Pfam" id="PF24746">
    <property type="entry name" value="DUF7694"/>
    <property type="match status" value="1"/>
</dbReference>
<name>A0A378NS81_9FIRM</name>
<evidence type="ECO:0000313" key="2">
    <source>
        <dbReference type="EMBL" id="STY71242.1"/>
    </source>
</evidence>
<organism evidence="2 3">
    <name type="scientific">Megamonas hypermegale</name>
    <dbReference type="NCBI Taxonomy" id="158847"/>
    <lineage>
        <taxon>Bacteria</taxon>
        <taxon>Bacillati</taxon>
        <taxon>Bacillota</taxon>
        <taxon>Negativicutes</taxon>
        <taxon>Selenomonadales</taxon>
        <taxon>Selenomonadaceae</taxon>
        <taxon>Megamonas</taxon>
    </lineage>
</organism>
<dbReference type="AlphaFoldDB" id="A0A378NS81"/>
<sequence length="117" mass="13710">MKDLSYLNKYRIQASRIFGSMGDEHNGAFRIKIKDKWFIVIASNGGGWEHVSISPEKSKQTPRWEEMCKMKELFFEDDETVIQYIVAKKDNINVKENCLHLWKPTNQTVPMPPKCFV</sequence>
<proteinExistence type="predicted"/>
<dbReference type="Proteomes" id="UP000255234">
    <property type="component" value="Unassembled WGS sequence"/>
</dbReference>
<dbReference type="RefSeq" id="WP_115151606.1">
    <property type="nucleotide sequence ID" value="NZ_UGPP01000001.1"/>
</dbReference>
<dbReference type="EMBL" id="UGPP01000001">
    <property type="protein sequence ID" value="STY71242.1"/>
    <property type="molecule type" value="Genomic_DNA"/>
</dbReference>
<reference evidence="2 3" key="1">
    <citation type="submission" date="2018-06" db="EMBL/GenBank/DDBJ databases">
        <authorList>
            <consortium name="Pathogen Informatics"/>
            <person name="Doyle S."/>
        </authorList>
    </citation>
    <scope>NUCLEOTIDE SEQUENCE [LARGE SCALE GENOMIC DNA]</scope>
    <source>
        <strain evidence="2 3">NCTC10571</strain>
    </source>
</reference>
<evidence type="ECO:0000259" key="1">
    <source>
        <dbReference type="Pfam" id="PF24746"/>
    </source>
</evidence>
<feature type="domain" description="DUF7694" evidence="1">
    <location>
        <begin position="40"/>
        <end position="105"/>
    </location>
</feature>
<evidence type="ECO:0000313" key="3">
    <source>
        <dbReference type="Proteomes" id="UP000255234"/>
    </source>
</evidence>
<gene>
    <name evidence="2" type="ORF">NCTC10571_01398</name>
</gene>